<dbReference type="PANTHER" id="PTHR15337:SF23">
    <property type="entry name" value="THIOREDOXIN DOMAIN-CONTAINING PROTEIN"/>
    <property type="match status" value="1"/>
</dbReference>
<evidence type="ECO:0000256" key="1">
    <source>
        <dbReference type="ARBA" id="ARBA00022729"/>
    </source>
</evidence>
<dbReference type="GO" id="GO:0005783">
    <property type="term" value="C:endoplasmic reticulum"/>
    <property type="evidence" value="ECO:0007669"/>
    <property type="project" value="TreeGrafter"/>
</dbReference>
<dbReference type="STRING" id="6248.A0A0K0DVJ9"/>
<protein>
    <submittedName>
        <fullName evidence="4 5">Thioredoxin domain-containing protein</fullName>
    </submittedName>
</protein>
<dbReference type="Gene3D" id="3.40.30.10">
    <property type="entry name" value="Glutaredoxin"/>
    <property type="match status" value="1"/>
</dbReference>
<feature type="chain" id="PRO_5005327039" evidence="2">
    <location>
        <begin position="18"/>
        <end position="184"/>
    </location>
</feature>
<dbReference type="InterPro" id="IPR051099">
    <property type="entry name" value="AGR/TXD"/>
</dbReference>
<feature type="signal peptide" evidence="2">
    <location>
        <begin position="1"/>
        <end position="17"/>
    </location>
</feature>
<evidence type="ECO:0000256" key="2">
    <source>
        <dbReference type="SAM" id="SignalP"/>
    </source>
</evidence>
<dbReference type="Pfam" id="PF13899">
    <property type="entry name" value="Thioredoxin_7"/>
    <property type="match status" value="1"/>
</dbReference>
<dbReference type="WBParaSite" id="TCONS_00006046.p1">
    <property type="protein sequence ID" value="TCONS_00006046.p1"/>
    <property type="gene ID" value="XLOC_004229"/>
</dbReference>
<evidence type="ECO:0000313" key="5">
    <source>
        <dbReference type="WBParaSite" id="TCONS_00006046.p1"/>
    </source>
</evidence>
<reference evidence="4" key="1">
    <citation type="submission" date="2015-08" db="UniProtKB">
        <authorList>
            <consortium name="WormBaseParasite"/>
        </authorList>
    </citation>
    <scope>IDENTIFICATION</scope>
</reference>
<dbReference type="SUPFAM" id="SSF52833">
    <property type="entry name" value="Thioredoxin-like"/>
    <property type="match status" value="1"/>
</dbReference>
<dbReference type="InterPro" id="IPR036249">
    <property type="entry name" value="Thioredoxin-like_sf"/>
</dbReference>
<keyword evidence="1 2" id="KW-0732">Signal</keyword>
<dbReference type="WBParaSite" id="SSTP_0000126600.1">
    <property type="protein sequence ID" value="SSTP_0000126600.1"/>
    <property type="gene ID" value="SSTP_0000126600"/>
</dbReference>
<name>A0A0K0DVJ9_STRER</name>
<organism evidence="4">
    <name type="scientific">Strongyloides stercoralis</name>
    <name type="common">Threadworm</name>
    <dbReference type="NCBI Taxonomy" id="6248"/>
    <lineage>
        <taxon>Eukaryota</taxon>
        <taxon>Metazoa</taxon>
        <taxon>Ecdysozoa</taxon>
        <taxon>Nematoda</taxon>
        <taxon>Chromadorea</taxon>
        <taxon>Rhabditida</taxon>
        <taxon>Tylenchina</taxon>
        <taxon>Panagrolaimomorpha</taxon>
        <taxon>Strongyloidoidea</taxon>
        <taxon>Strongyloididae</taxon>
        <taxon>Strongyloides</taxon>
    </lineage>
</organism>
<evidence type="ECO:0000313" key="3">
    <source>
        <dbReference type="Proteomes" id="UP000035681"/>
    </source>
</evidence>
<dbReference type="PANTHER" id="PTHR15337">
    <property type="entry name" value="ANTERIOR GRADIENT PROTEIN-RELATED"/>
    <property type="match status" value="1"/>
</dbReference>
<keyword evidence="3" id="KW-1185">Reference proteome</keyword>
<dbReference type="Proteomes" id="UP000035681">
    <property type="component" value="Unplaced"/>
</dbReference>
<proteinExistence type="predicted"/>
<accession>A0A0K0DVJ9</accession>
<evidence type="ECO:0000313" key="4">
    <source>
        <dbReference type="WBParaSite" id="SSTP_0000126600.1"/>
    </source>
</evidence>
<dbReference type="AlphaFoldDB" id="A0A0K0DVJ9"/>
<sequence length="184" mass="21606">MKSYIIGISLAIVIVFASTNINGEKSESNYLSRGWGDDIKWVPWEDAVEVALEENKPIFLLIHKEWCQACKNLKKIFQQKNAQKVFTTLSKFFVMSNAQDEEEPHEDEYKPDGNYSPRVLFLDKRGDVMKKFVNEKAEYKNYQYYYSNPSHIFDTMKKVIKHYGKEVPQLRSPNKLIPKNKNEL</sequence>